<reference evidence="2 3" key="1">
    <citation type="submission" date="2020-07" db="EMBL/GenBank/DDBJ databases">
        <title>Sequencing the genomes of 1000 actinobacteria strains.</title>
        <authorList>
            <person name="Klenk H.-P."/>
        </authorList>
    </citation>
    <scope>NUCLEOTIDE SEQUENCE [LARGE SCALE GENOMIC DNA]</scope>
    <source>
        <strain evidence="2 3">DSM 102047</strain>
    </source>
</reference>
<protein>
    <submittedName>
        <fullName evidence="2">Flp pilus assembly protein TadB</fullName>
    </submittedName>
</protein>
<evidence type="ECO:0000313" key="2">
    <source>
        <dbReference type="EMBL" id="NYE94028.1"/>
    </source>
</evidence>
<evidence type="ECO:0000313" key="3">
    <source>
        <dbReference type="Proteomes" id="UP000521748"/>
    </source>
</evidence>
<keyword evidence="1" id="KW-0812">Transmembrane</keyword>
<name>A0A7Y9LR27_9MICC</name>
<dbReference type="Proteomes" id="UP000521748">
    <property type="component" value="Unassembled WGS sequence"/>
</dbReference>
<gene>
    <name evidence="2" type="ORF">FHU41_000249</name>
</gene>
<feature type="transmembrane region" description="Helical" evidence="1">
    <location>
        <begin position="7"/>
        <end position="26"/>
    </location>
</feature>
<dbReference type="EMBL" id="JACBYQ010000001">
    <property type="protein sequence ID" value="NYE94028.1"/>
    <property type="molecule type" value="Genomic_DNA"/>
</dbReference>
<dbReference type="AlphaFoldDB" id="A0A7Y9LR27"/>
<accession>A0A7Y9LR27</accession>
<dbReference type="RefSeq" id="WP_179387848.1">
    <property type="nucleotide sequence ID" value="NZ_JACBYQ010000001.1"/>
</dbReference>
<feature type="transmembrane region" description="Helical" evidence="1">
    <location>
        <begin position="32"/>
        <end position="53"/>
    </location>
</feature>
<keyword evidence="1" id="KW-0472">Membrane</keyword>
<sequence length="63" mass="7105">MKKLRPIDWVAMPITFLVALGIYLFLGGPFGLGQLLVIAAIVVVGYPLMVWWINTMKRKTSQQ</sequence>
<organism evidence="2 3">
    <name type="scientific">Psychromicrobium silvestre</name>
    <dbReference type="NCBI Taxonomy" id="1645614"/>
    <lineage>
        <taxon>Bacteria</taxon>
        <taxon>Bacillati</taxon>
        <taxon>Actinomycetota</taxon>
        <taxon>Actinomycetes</taxon>
        <taxon>Micrococcales</taxon>
        <taxon>Micrococcaceae</taxon>
        <taxon>Psychromicrobium</taxon>
    </lineage>
</organism>
<evidence type="ECO:0000256" key="1">
    <source>
        <dbReference type="SAM" id="Phobius"/>
    </source>
</evidence>
<keyword evidence="3" id="KW-1185">Reference proteome</keyword>
<keyword evidence="1" id="KW-1133">Transmembrane helix</keyword>
<comment type="caution">
    <text evidence="2">The sequence shown here is derived from an EMBL/GenBank/DDBJ whole genome shotgun (WGS) entry which is preliminary data.</text>
</comment>
<proteinExistence type="predicted"/>